<keyword evidence="14" id="KW-1185">Reference proteome</keyword>
<dbReference type="SUPFAM" id="SSF57716">
    <property type="entry name" value="Glucocorticoid receptor-like (DNA-binding domain)"/>
    <property type="match status" value="1"/>
</dbReference>
<dbReference type="SMART" id="SM00430">
    <property type="entry name" value="HOLI"/>
    <property type="match status" value="1"/>
</dbReference>
<dbReference type="InterPro" id="IPR001628">
    <property type="entry name" value="Znf_hrmn_rcpt"/>
</dbReference>
<organism evidence="13 14">
    <name type="scientific">Pristionchus fissidentatus</name>
    <dbReference type="NCBI Taxonomy" id="1538716"/>
    <lineage>
        <taxon>Eukaryota</taxon>
        <taxon>Metazoa</taxon>
        <taxon>Ecdysozoa</taxon>
        <taxon>Nematoda</taxon>
        <taxon>Chromadorea</taxon>
        <taxon>Rhabditida</taxon>
        <taxon>Rhabditina</taxon>
        <taxon>Diplogasteromorpha</taxon>
        <taxon>Diplogasteroidea</taxon>
        <taxon>Neodiplogasteridae</taxon>
        <taxon>Pristionchus</taxon>
    </lineage>
</organism>
<dbReference type="PROSITE" id="PS51030">
    <property type="entry name" value="NUCLEAR_REC_DBD_2"/>
    <property type="match status" value="1"/>
</dbReference>
<dbReference type="Proteomes" id="UP001432322">
    <property type="component" value="Unassembled WGS sequence"/>
</dbReference>
<proteinExistence type="inferred from homology"/>
<dbReference type="SMART" id="SM00399">
    <property type="entry name" value="ZnF_C4"/>
    <property type="match status" value="1"/>
</dbReference>
<sequence>VSPLKKCLICTTTITVPHFGIDACRACASFFKRAKLAGKRFVCRQGDMNCIIGKDERFVCRSCRFDRCVNAGMVYDKTPKGNKKIGKDVKERRSPSSSCSDLDPIVPSTSKDPQESILTRIGRLFDASVDRRRSRELQLLQDRVDCEIVPHPTQKLFLSNFKIAVRLFEITMAETRQFYEKAFPAITKLSGAEQDLLCKSYIPKFCLIDNAYRTRKVWGEIKRFSMGSVVSLVDTERADLWLGELHEGRNKQALIDCLHDQYRVQCELVVPQWLRAHITTKEFYAILALVFCEINTSIDISEQAQSLIDSISALVLEDLQRYYKEEMGLGDFSTRLGHLLSLNHTIQECCSTCVEFVRLQQTVFDLFTNED</sequence>
<comment type="caution">
    <text evidence="13">The sequence shown here is derived from an EMBL/GenBank/DDBJ whole genome shotgun (WGS) entry which is preliminary data.</text>
</comment>
<dbReference type="GO" id="GO:0005634">
    <property type="term" value="C:nucleus"/>
    <property type="evidence" value="ECO:0007669"/>
    <property type="project" value="UniProtKB-SubCell"/>
</dbReference>
<evidence type="ECO:0000256" key="8">
    <source>
        <dbReference type="ARBA" id="ARBA00023242"/>
    </source>
</evidence>
<evidence type="ECO:0000313" key="14">
    <source>
        <dbReference type="Proteomes" id="UP001432322"/>
    </source>
</evidence>
<dbReference type="GO" id="GO:0008270">
    <property type="term" value="F:zinc ion binding"/>
    <property type="evidence" value="ECO:0007669"/>
    <property type="project" value="UniProtKB-KW"/>
</dbReference>
<evidence type="ECO:0000256" key="3">
    <source>
        <dbReference type="ARBA" id="ARBA00022833"/>
    </source>
</evidence>
<evidence type="ECO:0000256" key="10">
    <source>
        <dbReference type="SAM" id="MobiDB-lite"/>
    </source>
</evidence>
<dbReference type="InterPro" id="IPR013088">
    <property type="entry name" value="Znf_NHR/GATA"/>
</dbReference>
<evidence type="ECO:0000313" key="13">
    <source>
        <dbReference type="EMBL" id="GMT22399.1"/>
    </source>
</evidence>
<dbReference type="Gene3D" id="1.10.565.10">
    <property type="entry name" value="Retinoid X Receptor"/>
    <property type="match status" value="1"/>
</dbReference>
<evidence type="ECO:0000256" key="1">
    <source>
        <dbReference type="ARBA" id="ARBA00022723"/>
    </source>
</evidence>
<evidence type="ECO:0000256" key="7">
    <source>
        <dbReference type="ARBA" id="ARBA00023170"/>
    </source>
</evidence>
<comment type="similarity">
    <text evidence="9">Belongs to the nuclear hormone receptor family.</text>
</comment>
<dbReference type="EMBL" id="BTSY01000004">
    <property type="protein sequence ID" value="GMT22399.1"/>
    <property type="molecule type" value="Genomic_DNA"/>
</dbReference>
<dbReference type="GO" id="GO:0003700">
    <property type="term" value="F:DNA-binding transcription factor activity"/>
    <property type="evidence" value="ECO:0007669"/>
    <property type="project" value="InterPro"/>
</dbReference>
<evidence type="ECO:0000259" key="11">
    <source>
        <dbReference type="PROSITE" id="PS51030"/>
    </source>
</evidence>
<feature type="domain" description="Nuclear receptor" evidence="11">
    <location>
        <begin position="4"/>
        <end position="80"/>
    </location>
</feature>
<name>A0AAV5VS56_9BILA</name>
<reference evidence="13" key="1">
    <citation type="submission" date="2023-10" db="EMBL/GenBank/DDBJ databases">
        <title>Genome assembly of Pristionchus species.</title>
        <authorList>
            <person name="Yoshida K."/>
            <person name="Sommer R.J."/>
        </authorList>
    </citation>
    <scope>NUCLEOTIDE SEQUENCE</scope>
    <source>
        <strain evidence="13">RS5133</strain>
    </source>
</reference>
<feature type="region of interest" description="Disordered" evidence="10">
    <location>
        <begin position="82"/>
        <end position="113"/>
    </location>
</feature>
<dbReference type="PANTHER" id="PTHR46011">
    <property type="entry name" value="NUCLEAR HORMONE RECEPTOR FAMILY MEMBER NHR-86-RELATED"/>
    <property type="match status" value="1"/>
</dbReference>
<keyword evidence="5 9" id="KW-0238">DNA-binding</keyword>
<keyword evidence="7 9" id="KW-0675">Receptor</keyword>
<dbReference type="SUPFAM" id="SSF48508">
    <property type="entry name" value="Nuclear receptor ligand-binding domain"/>
    <property type="match status" value="1"/>
</dbReference>
<gene>
    <name evidence="13" type="ORF">PFISCL1PPCAC_13696</name>
</gene>
<keyword evidence="4 9" id="KW-0805">Transcription regulation</keyword>
<evidence type="ECO:0000256" key="6">
    <source>
        <dbReference type="ARBA" id="ARBA00023163"/>
    </source>
</evidence>
<protein>
    <recommendedName>
        <fullName evidence="15">Nuclear receptor</fullName>
    </recommendedName>
</protein>
<feature type="non-terminal residue" evidence="13">
    <location>
        <position position="371"/>
    </location>
</feature>
<dbReference type="PROSITE" id="PS51843">
    <property type="entry name" value="NR_LBD"/>
    <property type="match status" value="1"/>
</dbReference>
<evidence type="ECO:0000256" key="5">
    <source>
        <dbReference type="ARBA" id="ARBA00023125"/>
    </source>
</evidence>
<dbReference type="AlphaFoldDB" id="A0AAV5VS56"/>
<evidence type="ECO:0000256" key="2">
    <source>
        <dbReference type="ARBA" id="ARBA00022771"/>
    </source>
</evidence>
<keyword evidence="2 9" id="KW-0863">Zinc-finger</keyword>
<dbReference type="PROSITE" id="PS00031">
    <property type="entry name" value="NUCLEAR_REC_DBD_1"/>
    <property type="match status" value="1"/>
</dbReference>
<accession>A0AAV5VS56</accession>
<evidence type="ECO:0000259" key="12">
    <source>
        <dbReference type="PROSITE" id="PS51843"/>
    </source>
</evidence>
<feature type="domain" description="NR LBD" evidence="12">
    <location>
        <begin position="101"/>
        <end position="371"/>
    </location>
</feature>
<keyword evidence="1 9" id="KW-0479">Metal-binding</keyword>
<feature type="compositionally biased region" description="Basic and acidic residues" evidence="10">
    <location>
        <begin position="85"/>
        <end position="94"/>
    </location>
</feature>
<keyword evidence="3 9" id="KW-0862">Zinc</keyword>
<dbReference type="InterPro" id="IPR000536">
    <property type="entry name" value="Nucl_hrmn_rcpt_lig-bd"/>
</dbReference>
<dbReference type="Pfam" id="PF00104">
    <property type="entry name" value="Hormone_recep"/>
    <property type="match status" value="1"/>
</dbReference>
<evidence type="ECO:0000256" key="4">
    <source>
        <dbReference type="ARBA" id="ARBA00023015"/>
    </source>
</evidence>
<dbReference type="PRINTS" id="PR00047">
    <property type="entry name" value="STROIDFINGER"/>
</dbReference>
<dbReference type="InterPro" id="IPR035500">
    <property type="entry name" value="NHR-like_dom_sf"/>
</dbReference>
<dbReference type="Pfam" id="PF00105">
    <property type="entry name" value="zf-C4"/>
    <property type="match status" value="1"/>
</dbReference>
<evidence type="ECO:0008006" key="15">
    <source>
        <dbReference type="Google" id="ProtNLM"/>
    </source>
</evidence>
<comment type="subcellular location">
    <subcellularLocation>
        <location evidence="9">Nucleus</location>
    </subcellularLocation>
</comment>
<dbReference type="PANTHER" id="PTHR46011:SF6">
    <property type="entry name" value="HIGH ZINC ACTIVATED NUCLEAR RECEPTOR PROTEIN"/>
    <property type="match status" value="1"/>
</dbReference>
<dbReference type="GO" id="GO:0043565">
    <property type="term" value="F:sequence-specific DNA binding"/>
    <property type="evidence" value="ECO:0007669"/>
    <property type="project" value="InterPro"/>
</dbReference>
<keyword evidence="8 9" id="KW-0539">Nucleus</keyword>
<dbReference type="Gene3D" id="3.30.50.10">
    <property type="entry name" value="Erythroid Transcription Factor GATA-1, subunit A"/>
    <property type="match status" value="1"/>
</dbReference>
<keyword evidence="6 9" id="KW-0804">Transcription</keyword>
<feature type="non-terminal residue" evidence="13">
    <location>
        <position position="1"/>
    </location>
</feature>
<evidence type="ECO:0000256" key="9">
    <source>
        <dbReference type="RuleBase" id="RU004334"/>
    </source>
</evidence>